<feature type="region of interest" description="Disordered" evidence="1">
    <location>
        <begin position="618"/>
        <end position="655"/>
    </location>
</feature>
<dbReference type="AlphaFoldDB" id="A0A8J8T5C6"/>
<feature type="region of interest" description="Disordered" evidence="1">
    <location>
        <begin position="1"/>
        <end position="36"/>
    </location>
</feature>
<keyword evidence="3" id="KW-1185">Reference proteome</keyword>
<name>A0A8J8T5C6_HALGN</name>
<comment type="caution">
    <text evidence="2">The sequence shown here is derived from an EMBL/GenBank/DDBJ whole genome shotgun (WGS) entry which is preliminary data.</text>
</comment>
<evidence type="ECO:0000313" key="3">
    <source>
        <dbReference type="Proteomes" id="UP000785679"/>
    </source>
</evidence>
<evidence type="ECO:0000256" key="1">
    <source>
        <dbReference type="SAM" id="MobiDB-lite"/>
    </source>
</evidence>
<proteinExistence type="predicted"/>
<gene>
    <name evidence="2" type="ORF">FGO68_gene9441</name>
</gene>
<organism evidence="2 3">
    <name type="scientific">Halteria grandinella</name>
    <dbReference type="NCBI Taxonomy" id="5974"/>
    <lineage>
        <taxon>Eukaryota</taxon>
        <taxon>Sar</taxon>
        <taxon>Alveolata</taxon>
        <taxon>Ciliophora</taxon>
        <taxon>Intramacronucleata</taxon>
        <taxon>Spirotrichea</taxon>
        <taxon>Stichotrichia</taxon>
        <taxon>Sporadotrichida</taxon>
        <taxon>Halteriidae</taxon>
        <taxon>Halteria</taxon>
    </lineage>
</organism>
<dbReference type="EMBL" id="RRYP01005334">
    <property type="protein sequence ID" value="TNV82131.1"/>
    <property type="molecule type" value="Genomic_DNA"/>
</dbReference>
<protein>
    <submittedName>
        <fullName evidence="2">Uncharacterized protein</fullName>
    </submittedName>
</protein>
<feature type="region of interest" description="Disordered" evidence="1">
    <location>
        <begin position="171"/>
        <end position="222"/>
    </location>
</feature>
<accession>A0A8J8T5C6</accession>
<feature type="compositionally biased region" description="Basic and acidic residues" evidence="1">
    <location>
        <begin position="197"/>
        <end position="213"/>
    </location>
</feature>
<sequence>MRGIDKRNSHFVQDPAQLSLMPPLIQPNSPQPPSGHKFLLSQAQRLSDKHLNTLVPPHLRSITKKQQQNILLLPPPLPQPPQIARPSIFLSPQNPFTETQGNLSGTLSPQPFKNLPIISPQLMNQQSGIFSPKNKRKVSADYLNFGFDLVKLSAKETEAATKLMAKEFSKDVGPVGKRKRAEKLRSSLENQTEPTGGDDKTPKSPKAKQKEGEPEASSPGPQIRTFQQLKNFDFAQELLQRIPEKFTKHIQNRIALEEFIDKQQNSKKVKNYARLPVEIQNFIFRCVQEKRERDIKMKKHARQLLQQQHQMLLDQQAANFGKGSAMGNFNTSSMESEQLKQGNNQTISGEQEIFQEPDYQLRIGGKNRSIDFSRLDLIGEEEHHQFINVDSLESSLERLPEIISGGTTLSSYLPTIERSIQSKLTPSHVENKVIGFPGFGNEPHRLTFHKSKYYPENAMLNRTIDNRNQASSLFNAKISDSSTSMLNQKPTIASTENANINESYIKNSKELQLLKEKSKQSVLRSRLLNNIYHNSKTSTSSPKRGGMPVSFSKSKLDGITPQGSSAQLQHKANFNQRPFIPLEIVNRQRNVKHRGIQQVARNGFYPQVDARAQARALRDVQEDQSIKSDCKDDSLEQYWRRPEQRIMKKQQKSES</sequence>
<reference evidence="2" key="1">
    <citation type="submission" date="2019-06" db="EMBL/GenBank/DDBJ databases">
        <authorList>
            <person name="Zheng W."/>
        </authorList>
    </citation>
    <scope>NUCLEOTIDE SEQUENCE</scope>
    <source>
        <strain evidence="2">QDHG01</strain>
    </source>
</reference>
<dbReference type="Proteomes" id="UP000785679">
    <property type="component" value="Unassembled WGS sequence"/>
</dbReference>
<evidence type="ECO:0000313" key="2">
    <source>
        <dbReference type="EMBL" id="TNV82131.1"/>
    </source>
</evidence>